<dbReference type="Proteomes" id="UP000499080">
    <property type="component" value="Unassembled WGS sequence"/>
</dbReference>
<dbReference type="AlphaFoldDB" id="A0A4Y2GR39"/>
<keyword evidence="2" id="KW-1185">Reference proteome</keyword>
<reference evidence="1 2" key="1">
    <citation type="journal article" date="2019" name="Sci. Rep.">
        <title>Orb-weaving spider Araneus ventricosus genome elucidates the spidroin gene catalogue.</title>
        <authorList>
            <person name="Kono N."/>
            <person name="Nakamura H."/>
            <person name="Ohtoshi R."/>
            <person name="Moran D.A.P."/>
            <person name="Shinohara A."/>
            <person name="Yoshida Y."/>
            <person name="Fujiwara M."/>
            <person name="Mori M."/>
            <person name="Tomita M."/>
            <person name="Arakawa K."/>
        </authorList>
    </citation>
    <scope>NUCLEOTIDE SEQUENCE [LARGE SCALE GENOMIC DNA]</scope>
</reference>
<protein>
    <submittedName>
        <fullName evidence="1">Uncharacterized protein</fullName>
    </submittedName>
</protein>
<sequence>MLAPRHLTSVQNDGEVHFKTALVLPSKRDVNITKLSEDPKAAVAWWKVPYRKSTYCNGSHDTTFGNFQQIFTDDDP</sequence>
<comment type="caution">
    <text evidence="1">The sequence shown here is derived from an EMBL/GenBank/DDBJ whole genome shotgun (WGS) entry which is preliminary data.</text>
</comment>
<gene>
    <name evidence="1" type="ORF">AVEN_56108_1</name>
</gene>
<proteinExistence type="predicted"/>
<name>A0A4Y2GR39_ARAVE</name>
<organism evidence="1 2">
    <name type="scientific">Araneus ventricosus</name>
    <name type="common">Orbweaver spider</name>
    <name type="synonym">Epeira ventricosa</name>
    <dbReference type="NCBI Taxonomy" id="182803"/>
    <lineage>
        <taxon>Eukaryota</taxon>
        <taxon>Metazoa</taxon>
        <taxon>Ecdysozoa</taxon>
        <taxon>Arthropoda</taxon>
        <taxon>Chelicerata</taxon>
        <taxon>Arachnida</taxon>
        <taxon>Araneae</taxon>
        <taxon>Araneomorphae</taxon>
        <taxon>Entelegynae</taxon>
        <taxon>Araneoidea</taxon>
        <taxon>Araneidae</taxon>
        <taxon>Araneus</taxon>
    </lineage>
</organism>
<evidence type="ECO:0000313" key="1">
    <source>
        <dbReference type="EMBL" id="GBM56422.1"/>
    </source>
</evidence>
<dbReference type="EMBL" id="BGPR01001545">
    <property type="protein sequence ID" value="GBM56422.1"/>
    <property type="molecule type" value="Genomic_DNA"/>
</dbReference>
<evidence type="ECO:0000313" key="2">
    <source>
        <dbReference type="Proteomes" id="UP000499080"/>
    </source>
</evidence>
<accession>A0A4Y2GR39</accession>